<proteinExistence type="predicted"/>
<dbReference type="WBParaSite" id="L893_g18921.t1">
    <property type="protein sequence ID" value="L893_g18921.t1"/>
    <property type="gene ID" value="L893_g18921"/>
</dbReference>
<dbReference type="SMART" id="SM00209">
    <property type="entry name" value="TSP1"/>
    <property type="match status" value="1"/>
</dbReference>
<keyword evidence="1" id="KW-1185">Reference proteome</keyword>
<dbReference type="PRINTS" id="PR01705">
    <property type="entry name" value="TSP1REPEAT"/>
</dbReference>
<organism evidence="1 2">
    <name type="scientific">Steinernema glaseri</name>
    <dbReference type="NCBI Taxonomy" id="37863"/>
    <lineage>
        <taxon>Eukaryota</taxon>
        <taxon>Metazoa</taxon>
        <taxon>Ecdysozoa</taxon>
        <taxon>Nematoda</taxon>
        <taxon>Chromadorea</taxon>
        <taxon>Rhabditida</taxon>
        <taxon>Tylenchina</taxon>
        <taxon>Panagrolaimomorpha</taxon>
        <taxon>Strongyloidoidea</taxon>
        <taxon>Steinernematidae</taxon>
        <taxon>Steinernema</taxon>
    </lineage>
</organism>
<dbReference type="Gene3D" id="2.20.100.10">
    <property type="entry name" value="Thrombospondin type-1 (TSP1) repeat"/>
    <property type="match status" value="1"/>
</dbReference>
<evidence type="ECO:0000313" key="1">
    <source>
        <dbReference type="Proteomes" id="UP000095287"/>
    </source>
</evidence>
<dbReference type="Proteomes" id="UP000095287">
    <property type="component" value="Unplaced"/>
</dbReference>
<accession>A0A1I7YRC0</accession>
<sequence length="157" mass="17510">MAIIFRSQASSDVGFRLRVRATFKPFISRVSPQRDTTQTTTAVPSTTRSGYNIWSEWGPWSECSRPCGGCGIRSRLRQCLTAECESKSQEFSTCNLKACPVDARCNKILFLNRLCDSRVCTELSDEVASCNQPTCCPPFFAVDGKCQSDEPILSRFV</sequence>
<dbReference type="InterPro" id="IPR000884">
    <property type="entry name" value="TSP1_rpt"/>
</dbReference>
<evidence type="ECO:0000313" key="2">
    <source>
        <dbReference type="WBParaSite" id="L893_g18921.t1"/>
    </source>
</evidence>
<reference evidence="2" key="1">
    <citation type="submission" date="2016-11" db="UniProtKB">
        <authorList>
            <consortium name="WormBaseParasite"/>
        </authorList>
    </citation>
    <scope>IDENTIFICATION</scope>
</reference>
<dbReference type="SUPFAM" id="SSF82895">
    <property type="entry name" value="TSP-1 type 1 repeat"/>
    <property type="match status" value="1"/>
</dbReference>
<dbReference type="InterPro" id="IPR036383">
    <property type="entry name" value="TSP1_rpt_sf"/>
</dbReference>
<name>A0A1I7YRC0_9BILA</name>
<dbReference type="Pfam" id="PF00090">
    <property type="entry name" value="TSP_1"/>
    <property type="match status" value="1"/>
</dbReference>
<dbReference type="AlphaFoldDB" id="A0A1I7YRC0"/>
<protein>
    <submittedName>
        <fullName evidence="2">TIL domain-containing protein</fullName>
    </submittedName>
</protein>
<dbReference type="PROSITE" id="PS50092">
    <property type="entry name" value="TSP1"/>
    <property type="match status" value="1"/>
</dbReference>